<dbReference type="PANTHER" id="PTHR23131">
    <property type="entry name" value="ENDORIBONUCLEASE LACTB2"/>
    <property type="match status" value="1"/>
</dbReference>
<evidence type="ECO:0000256" key="4">
    <source>
        <dbReference type="ARBA" id="ARBA00022833"/>
    </source>
</evidence>
<dbReference type="Pfam" id="PF00753">
    <property type="entry name" value="Lactamase_B"/>
    <property type="match status" value="1"/>
</dbReference>
<dbReference type="FunCoup" id="B7Q8W9">
    <property type="interactions" value="988"/>
</dbReference>
<evidence type="ECO:0000259" key="6">
    <source>
        <dbReference type="SMART" id="SM00849"/>
    </source>
</evidence>
<dbReference type="EMBL" id="ABJB010117045">
    <property type="status" value="NOT_ANNOTATED_CDS"/>
    <property type="molecule type" value="Genomic_DNA"/>
</dbReference>
<dbReference type="SUPFAM" id="SSF56281">
    <property type="entry name" value="Metallo-hydrolase/oxidoreductase"/>
    <property type="match status" value="1"/>
</dbReference>
<dbReference type="AlphaFoldDB" id="B7Q8W9"/>
<dbReference type="GO" id="GO:0016787">
    <property type="term" value="F:hydrolase activity"/>
    <property type="evidence" value="ECO:0007669"/>
    <property type="project" value="UniProtKB-KW"/>
</dbReference>
<dbReference type="GO" id="GO:0046872">
    <property type="term" value="F:metal ion binding"/>
    <property type="evidence" value="ECO:0007669"/>
    <property type="project" value="UniProtKB-KW"/>
</dbReference>
<dbReference type="CDD" id="cd07722">
    <property type="entry name" value="LACTB2-like_MBL-fold"/>
    <property type="match status" value="1"/>
</dbReference>
<dbReference type="SMART" id="SM00849">
    <property type="entry name" value="Lactamase_B"/>
    <property type="match status" value="1"/>
</dbReference>
<dbReference type="FunFam" id="3.60.15.10:FF:000017">
    <property type="entry name" value="Lactamase beta 2"/>
    <property type="match status" value="1"/>
</dbReference>
<evidence type="ECO:0007829" key="10">
    <source>
        <dbReference type="PeptideAtlas" id="B7Q8W9"/>
    </source>
</evidence>
<dbReference type="VEuPathDB" id="VectorBase:ISCI011020"/>
<dbReference type="EMBL" id="DS886522">
    <property type="protein sequence ID" value="EEC15291.1"/>
    <property type="molecule type" value="Genomic_DNA"/>
</dbReference>
<protein>
    <recommendedName>
        <fullName evidence="5">Beta-lactamase-like protein 2 homolog</fullName>
    </recommendedName>
</protein>
<keyword evidence="10" id="KW-1267">Proteomics identification</keyword>
<name>B7Q8W9_IXOSC</name>
<evidence type="ECO:0000313" key="7">
    <source>
        <dbReference type="EMBL" id="EEC15291.1"/>
    </source>
</evidence>
<organism>
    <name type="scientific">Ixodes scapularis</name>
    <name type="common">Black-legged tick</name>
    <name type="synonym">Deer tick</name>
    <dbReference type="NCBI Taxonomy" id="6945"/>
    <lineage>
        <taxon>Eukaryota</taxon>
        <taxon>Metazoa</taxon>
        <taxon>Ecdysozoa</taxon>
        <taxon>Arthropoda</taxon>
        <taxon>Chelicerata</taxon>
        <taxon>Arachnida</taxon>
        <taxon>Acari</taxon>
        <taxon>Parasitiformes</taxon>
        <taxon>Ixodida</taxon>
        <taxon>Ixodoidea</taxon>
        <taxon>Ixodidae</taxon>
        <taxon>Ixodinae</taxon>
        <taxon>Ixodes</taxon>
    </lineage>
</organism>
<dbReference type="InterPro" id="IPR001279">
    <property type="entry name" value="Metallo-B-lactamas"/>
</dbReference>
<evidence type="ECO:0000256" key="3">
    <source>
        <dbReference type="ARBA" id="ARBA00022801"/>
    </source>
</evidence>
<dbReference type="GO" id="GO:0003727">
    <property type="term" value="F:single-stranded RNA binding"/>
    <property type="evidence" value="ECO:0000318"/>
    <property type="project" value="GO_Central"/>
</dbReference>
<dbReference type="Gene3D" id="1.10.10.10">
    <property type="entry name" value="Winged helix-like DNA-binding domain superfamily/Winged helix DNA-binding domain"/>
    <property type="match status" value="1"/>
</dbReference>
<dbReference type="PaxDb" id="6945-B7Q8W9"/>
<dbReference type="HOGENOM" id="CLU_048478_1_2_1"/>
<dbReference type="Pfam" id="PF17778">
    <property type="entry name" value="WHD_BLACT"/>
    <property type="match status" value="1"/>
</dbReference>
<accession>B7Q8W9</accession>
<evidence type="ECO:0000313" key="8">
    <source>
        <dbReference type="EnsemblMetazoa" id="ISCW011020-PA"/>
    </source>
</evidence>
<dbReference type="STRING" id="6945.B7Q8W9"/>
<gene>
    <name evidence="8" type="primary">8037644</name>
    <name evidence="7" type="ORF">IscW_ISCW011020</name>
</gene>
<dbReference type="InterPro" id="IPR050662">
    <property type="entry name" value="Sec-metab_biosynth-thioest"/>
</dbReference>
<keyword evidence="3" id="KW-0378">Hydrolase</keyword>
<feature type="domain" description="Metallo-beta-lactamase" evidence="6">
    <location>
        <begin position="30"/>
        <end position="189"/>
    </location>
</feature>
<dbReference type="InterPro" id="IPR036866">
    <property type="entry name" value="RibonucZ/Hydroxyglut_hydro"/>
</dbReference>
<evidence type="ECO:0000256" key="2">
    <source>
        <dbReference type="ARBA" id="ARBA00022723"/>
    </source>
</evidence>
<dbReference type="InterPro" id="IPR036388">
    <property type="entry name" value="WH-like_DNA-bd_sf"/>
</dbReference>
<dbReference type="VEuPathDB" id="VectorBase:ISCP_005977"/>
<dbReference type="EnsemblMetazoa" id="ISCW011020-RA">
    <property type="protein sequence ID" value="ISCW011020-PA"/>
    <property type="gene ID" value="ISCW011020"/>
</dbReference>
<dbReference type="OrthoDB" id="17458at2759"/>
<dbReference type="PANTHER" id="PTHR23131:SF0">
    <property type="entry name" value="ENDORIBONUCLEASE LACTB2"/>
    <property type="match status" value="1"/>
</dbReference>
<dbReference type="FunFam" id="1.10.10.10:FF:000328">
    <property type="entry name" value="Lactamase beta 2"/>
    <property type="match status" value="1"/>
</dbReference>
<evidence type="ECO:0000256" key="1">
    <source>
        <dbReference type="ARBA" id="ARBA00006759"/>
    </source>
</evidence>
<dbReference type="GO" id="GO:0005759">
    <property type="term" value="C:mitochondrial matrix"/>
    <property type="evidence" value="ECO:0000318"/>
    <property type="project" value="GO_Central"/>
</dbReference>
<evidence type="ECO:0000256" key="5">
    <source>
        <dbReference type="ARBA" id="ARBA00069358"/>
    </source>
</evidence>
<dbReference type="Proteomes" id="UP000001555">
    <property type="component" value="Unassembled WGS sequence"/>
</dbReference>
<comment type="similarity">
    <text evidence="1">Belongs to the metallo-beta-lactamase superfamily. Glyoxalase II family.</text>
</comment>
<reference evidence="8" key="2">
    <citation type="submission" date="2020-05" db="UniProtKB">
        <authorList>
            <consortium name="EnsemblMetazoa"/>
        </authorList>
    </citation>
    <scope>IDENTIFICATION</scope>
    <source>
        <strain evidence="8">wikel</strain>
    </source>
</reference>
<dbReference type="VEuPathDB" id="VectorBase:ISCW011020"/>
<keyword evidence="9" id="KW-1185">Reference proteome</keyword>
<dbReference type="InterPro" id="IPR047921">
    <property type="entry name" value="LACTB2-like_MBL-fold"/>
</dbReference>
<reference evidence="7 9" key="1">
    <citation type="submission" date="2008-03" db="EMBL/GenBank/DDBJ databases">
        <title>Annotation of Ixodes scapularis.</title>
        <authorList>
            <consortium name="Ixodes scapularis Genome Project Consortium"/>
            <person name="Caler E."/>
            <person name="Hannick L.I."/>
            <person name="Bidwell S."/>
            <person name="Joardar V."/>
            <person name="Thiagarajan M."/>
            <person name="Amedeo P."/>
            <person name="Galinsky K.J."/>
            <person name="Schobel S."/>
            <person name="Inman J."/>
            <person name="Hostetler J."/>
            <person name="Miller J."/>
            <person name="Hammond M."/>
            <person name="Megy K."/>
            <person name="Lawson D."/>
            <person name="Kodira C."/>
            <person name="Sutton G."/>
            <person name="Meyer J."/>
            <person name="Hill C.A."/>
            <person name="Birren B."/>
            <person name="Nene V."/>
            <person name="Collins F."/>
            <person name="Alarcon-Chaidez F."/>
            <person name="Wikel S."/>
            <person name="Strausberg R."/>
        </authorList>
    </citation>
    <scope>NUCLEOTIDE SEQUENCE [LARGE SCALE GENOMIC DNA]</scope>
    <source>
        <strain evidence="9">Wikel</strain>
        <strain evidence="7">Wikel colony</strain>
    </source>
</reference>
<evidence type="ECO:0000313" key="9">
    <source>
        <dbReference type="Proteomes" id="UP000001555"/>
    </source>
</evidence>
<sequence>MATFIPKVSVLSSRIIRILGCNPGPMTLQGTNTYLIGTGKRRILLDTGNPNVSEYIQTLKSVLRDYDVSLQQILVSHWHLDHVGGVDDILTNIEPGCKVNKLSFKNDRSDFVPLKDGEWVRTEGASLKVIATPGHTQDHLVLYLDEEKAVFSGDCMLGEGTAVFEDLHSYMGSLEKILSLKPSVIYPGHGPVISDPEPRIREYIRHRLLRERQILDTLAALSPESLTPMQLVEKIYVDTPVHLHRAAGVNVQHHLDKLLKDGKVTARQSDPVEYKIA</sequence>
<dbReference type="KEGG" id="isc:8037644"/>
<dbReference type="GO" id="GO:0004521">
    <property type="term" value="F:RNA endonuclease activity"/>
    <property type="evidence" value="ECO:0000318"/>
    <property type="project" value="GO_Central"/>
</dbReference>
<dbReference type="Gene3D" id="3.60.15.10">
    <property type="entry name" value="Ribonuclease Z/Hydroxyacylglutathione hydrolase-like"/>
    <property type="match status" value="1"/>
</dbReference>
<dbReference type="GO" id="GO:0031123">
    <property type="term" value="P:RNA 3'-end processing"/>
    <property type="evidence" value="ECO:0007669"/>
    <property type="project" value="UniProtKB-ARBA"/>
</dbReference>
<dbReference type="InterPro" id="IPR041516">
    <property type="entry name" value="LACTB2_WH"/>
</dbReference>
<keyword evidence="2" id="KW-0479">Metal-binding</keyword>
<dbReference type="InParanoid" id="B7Q8W9"/>
<keyword evidence="4" id="KW-0862">Zinc</keyword>
<proteinExistence type="evidence at protein level"/>